<dbReference type="GO" id="GO:0016787">
    <property type="term" value="F:hydrolase activity"/>
    <property type="evidence" value="ECO:0007669"/>
    <property type="project" value="UniProtKB-KW"/>
</dbReference>
<dbReference type="EMBL" id="CABFNQ020000768">
    <property type="protein sequence ID" value="CAH0042763.1"/>
    <property type="molecule type" value="Genomic_DNA"/>
</dbReference>
<evidence type="ECO:0000256" key="5">
    <source>
        <dbReference type="ARBA" id="ARBA00022833"/>
    </source>
</evidence>
<dbReference type="InterPro" id="IPR051013">
    <property type="entry name" value="MBL_superfamily_lactonases"/>
</dbReference>
<sequence>MSEERGFVEFITTGRARMREPMAGQPISNQNQLLRFIRCFTGPWTPWMPIGVFLIHHVDGPILVDTGASSECMKPGYVPSYMFVASILTQLEVEPNDDIVEQLKTRGISPRDLQAIVVTHLHTDHAGGLENIVKLAPDVPVYMSAAHWEAYGKHPTWADMQGCASKHWPKAFNLKLLKFEGNPVGPWAGSEAITPDGQVVAVPTPGHVPGHISVIITEDAPPGQSASTFLAVGDATYNVGLLEREEPDGINQDPKTAFESLKLIKEFSRQKDVVVLPSHDPDTPRFLRDKVEPHLSSWGIIKHQRTKNSIGAIVDMATQPRVKSVCPEPLRIFPAEPLPLNLITRVDKNRSNGYYGPFDANLVATKAAELIAVNSDAQQLPLVEVLNRLLTQAEADCVAEAVAGQKNAKAEVTHSCWLCIRMTLPTDGWVVPRWHTDGRMFDCTCPDSTAPHSKYAFSILGPSTRAILTNPDAHKILHSPSPSGRRWDTNDPDPGLAKALESYPQAAIEPGQMIRFSWAQEDSPIHSEPDSTEMHRVFVSILFGSECELRDMCDFRGETYGAWY</sequence>
<dbReference type="OrthoDB" id="10250730at2759"/>
<evidence type="ECO:0000256" key="3">
    <source>
        <dbReference type="ARBA" id="ARBA00022723"/>
    </source>
</evidence>
<evidence type="ECO:0000313" key="7">
    <source>
        <dbReference type="EMBL" id="CAH0042763.1"/>
    </source>
</evidence>
<name>A0A9N9YYE5_9HYPO</name>
<comment type="caution">
    <text evidence="7">The sequence shown here is derived from an EMBL/GenBank/DDBJ whole genome shotgun (WGS) entry which is preliminary data.</text>
</comment>
<keyword evidence="8" id="KW-1185">Reference proteome</keyword>
<feature type="domain" description="Metallo-beta-lactamase" evidence="6">
    <location>
        <begin position="49"/>
        <end position="279"/>
    </location>
</feature>
<dbReference type="CDD" id="cd07729">
    <property type="entry name" value="AHL_lactonase_MBL-fold"/>
    <property type="match status" value="1"/>
</dbReference>
<dbReference type="GO" id="GO:0046872">
    <property type="term" value="F:metal ion binding"/>
    <property type="evidence" value="ECO:0007669"/>
    <property type="project" value="UniProtKB-KW"/>
</dbReference>
<evidence type="ECO:0000259" key="6">
    <source>
        <dbReference type="SMART" id="SM00849"/>
    </source>
</evidence>
<keyword evidence="3" id="KW-0479">Metal-binding</keyword>
<dbReference type="Proteomes" id="UP000696573">
    <property type="component" value="Unassembled WGS sequence"/>
</dbReference>
<protein>
    <recommendedName>
        <fullName evidence="6">Metallo-beta-lactamase domain-containing protein</fullName>
    </recommendedName>
</protein>
<dbReference type="Gene3D" id="3.60.15.10">
    <property type="entry name" value="Ribonuclease Z/Hydroxyacylglutathione hydrolase-like"/>
    <property type="match status" value="1"/>
</dbReference>
<dbReference type="PANTHER" id="PTHR42978:SF7">
    <property type="entry name" value="METALLO-HYDROLASE RV2300C-RELATED"/>
    <property type="match status" value="1"/>
</dbReference>
<dbReference type="AlphaFoldDB" id="A0A9N9YYE5"/>
<evidence type="ECO:0000313" key="8">
    <source>
        <dbReference type="Proteomes" id="UP000696573"/>
    </source>
</evidence>
<comment type="cofactor">
    <cofactor evidence="1">
        <name>Zn(2+)</name>
        <dbReference type="ChEBI" id="CHEBI:29105"/>
    </cofactor>
</comment>
<dbReference type="Pfam" id="PF00753">
    <property type="entry name" value="Lactamase_B"/>
    <property type="match status" value="1"/>
</dbReference>
<keyword evidence="5" id="KW-0862">Zinc</keyword>
<accession>A0A9N9YYE5</accession>
<gene>
    <name evidence="7" type="ORF">CRHIZ90672A_00004797</name>
</gene>
<evidence type="ECO:0000256" key="2">
    <source>
        <dbReference type="ARBA" id="ARBA00007749"/>
    </source>
</evidence>
<keyword evidence="4" id="KW-0378">Hydrolase</keyword>
<dbReference type="PANTHER" id="PTHR42978">
    <property type="entry name" value="QUORUM-QUENCHING LACTONASE YTNP-RELATED-RELATED"/>
    <property type="match status" value="1"/>
</dbReference>
<proteinExistence type="inferred from homology"/>
<organism evidence="7 8">
    <name type="scientific">Clonostachys rhizophaga</name>
    <dbReference type="NCBI Taxonomy" id="160324"/>
    <lineage>
        <taxon>Eukaryota</taxon>
        <taxon>Fungi</taxon>
        <taxon>Dikarya</taxon>
        <taxon>Ascomycota</taxon>
        <taxon>Pezizomycotina</taxon>
        <taxon>Sordariomycetes</taxon>
        <taxon>Hypocreomycetidae</taxon>
        <taxon>Hypocreales</taxon>
        <taxon>Bionectriaceae</taxon>
        <taxon>Clonostachys</taxon>
    </lineage>
</organism>
<evidence type="ECO:0000256" key="1">
    <source>
        <dbReference type="ARBA" id="ARBA00001947"/>
    </source>
</evidence>
<reference evidence="7" key="1">
    <citation type="submission" date="2021-10" db="EMBL/GenBank/DDBJ databases">
        <authorList>
            <person name="Piombo E."/>
        </authorList>
    </citation>
    <scope>NUCLEOTIDE SEQUENCE</scope>
</reference>
<dbReference type="SMART" id="SM00849">
    <property type="entry name" value="Lactamase_B"/>
    <property type="match status" value="1"/>
</dbReference>
<evidence type="ECO:0000256" key="4">
    <source>
        <dbReference type="ARBA" id="ARBA00022801"/>
    </source>
</evidence>
<dbReference type="InterPro" id="IPR036866">
    <property type="entry name" value="RibonucZ/Hydroxyglut_hydro"/>
</dbReference>
<dbReference type="InterPro" id="IPR001279">
    <property type="entry name" value="Metallo-B-lactamas"/>
</dbReference>
<dbReference type="SUPFAM" id="SSF56281">
    <property type="entry name" value="Metallo-hydrolase/oxidoreductase"/>
    <property type="match status" value="1"/>
</dbReference>
<comment type="similarity">
    <text evidence="2">Belongs to the metallo-beta-lactamase superfamily.</text>
</comment>